<evidence type="ECO:0000256" key="2">
    <source>
        <dbReference type="ARBA" id="ARBA00023015"/>
    </source>
</evidence>
<dbReference type="SUPFAM" id="SSF53822">
    <property type="entry name" value="Periplasmic binding protein-like I"/>
    <property type="match status" value="1"/>
</dbReference>
<keyword evidence="1" id="KW-0678">Repressor</keyword>
<dbReference type="Gene3D" id="3.40.50.2300">
    <property type="match status" value="2"/>
</dbReference>
<evidence type="ECO:0000256" key="1">
    <source>
        <dbReference type="ARBA" id="ARBA00022491"/>
    </source>
</evidence>
<dbReference type="GO" id="GO:0000976">
    <property type="term" value="F:transcription cis-regulatory region binding"/>
    <property type="evidence" value="ECO:0007669"/>
    <property type="project" value="TreeGrafter"/>
</dbReference>
<dbReference type="Proteomes" id="UP000216363">
    <property type="component" value="Unassembled WGS sequence"/>
</dbReference>
<evidence type="ECO:0000313" key="6">
    <source>
        <dbReference type="EMBL" id="OYR25909.1"/>
    </source>
</evidence>
<dbReference type="InterPro" id="IPR046335">
    <property type="entry name" value="LacI/GalR-like_sensor"/>
</dbReference>
<sequence length="347" mass="38624">MAERKKVTIKDVAKVSGLALSTVSNALSGKQYVKEETRELVNETARKLGYRASAVARALRMQRSFTIGVLIADVANPSSADFVRGVEDVALREKCTMLLCNTDENEERQIQQMQALYDHQVDGMVLISQHCESPRIRALLDHGTPYVLVQRRTEKWKDDYVGSDNREGITEAIRHAHALGHRRVGFVTGPLESSSARERLETFRQESSRLRLSQSKSMIFEGRYTFDSGIEAAHYFTTMKTPPTCVLASSDMNALGFMQVALENGLRIPEDISVIGLDDIMLANLKSIDLTTIQLQKRDMGAAAAELLMKRIRQPSRAAKEIILPTRLIVRGTTAAPSSREGTSDKN</sequence>
<gene>
    <name evidence="6" type="ORF">CES86_3963</name>
</gene>
<dbReference type="GO" id="GO:0003700">
    <property type="term" value="F:DNA-binding transcription factor activity"/>
    <property type="evidence" value="ECO:0007669"/>
    <property type="project" value="TreeGrafter"/>
</dbReference>
<evidence type="ECO:0000256" key="3">
    <source>
        <dbReference type="ARBA" id="ARBA00023125"/>
    </source>
</evidence>
<dbReference type="CDD" id="cd01392">
    <property type="entry name" value="HTH_LacI"/>
    <property type="match status" value="1"/>
</dbReference>
<dbReference type="InterPro" id="IPR010982">
    <property type="entry name" value="Lambda_DNA-bd_dom_sf"/>
</dbReference>
<evidence type="ECO:0000259" key="5">
    <source>
        <dbReference type="PROSITE" id="PS50932"/>
    </source>
</evidence>
<keyword evidence="2" id="KW-0805">Transcription regulation</keyword>
<keyword evidence="3" id="KW-0238">DNA-binding</keyword>
<keyword evidence="4" id="KW-0804">Transcription</keyword>
<reference evidence="6 7" key="1">
    <citation type="submission" date="2017-07" db="EMBL/GenBank/DDBJ databases">
        <title>Draft genome of Ochrobactrum lupini type strain LUP21.</title>
        <authorList>
            <person name="Krzyzanowska D.M."/>
            <person name="Jafra S."/>
        </authorList>
    </citation>
    <scope>NUCLEOTIDE SEQUENCE [LARGE SCALE GENOMIC DNA]</scope>
    <source>
        <strain evidence="6 7">LUP21</strain>
    </source>
</reference>
<comment type="caution">
    <text evidence="6">The sequence shown here is derived from an EMBL/GenBank/DDBJ whole genome shotgun (WGS) entry which is preliminary data.</text>
</comment>
<dbReference type="Pfam" id="PF00356">
    <property type="entry name" value="LacI"/>
    <property type="match status" value="1"/>
</dbReference>
<proteinExistence type="predicted"/>
<dbReference type="RefSeq" id="WP_094515283.1">
    <property type="nucleotide sequence ID" value="NZ_JBHEEP010000020.1"/>
</dbReference>
<evidence type="ECO:0000256" key="4">
    <source>
        <dbReference type="ARBA" id="ARBA00023163"/>
    </source>
</evidence>
<evidence type="ECO:0000313" key="7">
    <source>
        <dbReference type="Proteomes" id="UP000216363"/>
    </source>
</evidence>
<dbReference type="SUPFAM" id="SSF47413">
    <property type="entry name" value="lambda repressor-like DNA-binding domains"/>
    <property type="match status" value="1"/>
</dbReference>
<dbReference type="PANTHER" id="PTHR30146:SF148">
    <property type="entry name" value="HTH-TYPE TRANSCRIPTIONAL REPRESSOR PURR-RELATED"/>
    <property type="match status" value="1"/>
</dbReference>
<feature type="domain" description="HTH lacI-type" evidence="5">
    <location>
        <begin position="7"/>
        <end position="61"/>
    </location>
</feature>
<dbReference type="SMART" id="SM00354">
    <property type="entry name" value="HTH_LACI"/>
    <property type="match status" value="1"/>
</dbReference>
<dbReference type="InterPro" id="IPR028082">
    <property type="entry name" value="Peripla_BP_I"/>
</dbReference>
<dbReference type="PROSITE" id="PS50932">
    <property type="entry name" value="HTH_LACI_2"/>
    <property type="match status" value="1"/>
</dbReference>
<dbReference type="PANTHER" id="PTHR30146">
    <property type="entry name" value="LACI-RELATED TRANSCRIPTIONAL REPRESSOR"/>
    <property type="match status" value="1"/>
</dbReference>
<dbReference type="Gene3D" id="1.10.260.40">
    <property type="entry name" value="lambda repressor-like DNA-binding domains"/>
    <property type="match status" value="1"/>
</dbReference>
<dbReference type="CDD" id="cd06267">
    <property type="entry name" value="PBP1_LacI_sugar_binding-like"/>
    <property type="match status" value="1"/>
</dbReference>
<dbReference type="Pfam" id="PF13377">
    <property type="entry name" value="Peripla_BP_3"/>
    <property type="match status" value="1"/>
</dbReference>
<name>A0A256GFN0_9HYPH</name>
<organism evidence="6 7">
    <name type="scientific">Brucella lupini</name>
    <dbReference type="NCBI Taxonomy" id="255457"/>
    <lineage>
        <taxon>Bacteria</taxon>
        <taxon>Pseudomonadati</taxon>
        <taxon>Pseudomonadota</taxon>
        <taxon>Alphaproteobacteria</taxon>
        <taxon>Hyphomicrobiales</taxon>
        <taxon>Brucellaceae</taxon>
        <taxon>Brucella/Ochrobactrum group</taxon>
        <taxon>Brucella</taxon>
    </lineage>
</organism>
<protein>
    <submittedName>
        <fullName evidence="6">Periplasmic binding and sugar binding domain of LacI family protein</fullName>
    </submittedName>
</protein>
<dbReference type="AlphaFoldDB" id="A0A256GFN0"/>
<accession>A0A256GFN0</accession>
<dbReference type="EMBL" id="NNRN01000056">
    <property type="protein sequence ID" value="OYR25909.1"/>
    <property type="molecule type" value="Genomic_DNA"/>
</dbReference>
<dbReference type="InterPro" id="IPR000843">
    <property type="entry name" value="HTH_LacI"/>
</dbReference>